<organism evidence="11 12">
    <name type="scientific">Candidatus Magasanikbacteria bacterium RIFCSPHIGHO2_02_FULL_45_10</name>
    <dbReference type="NCBI Taxonomy" id="1798679"/>
    <lineage>
        <taxon>Bacteria</taxon>
        <taxon>Candidatus Magasanikiibacteriota</taxon>
    </lineage>
</organism>
<dbReference type="GO" id="GO:0046872">
    <property type="term" value="F:metal ion binding"/>
    <property type="evidence" value="ECO:0007669"/>
    <property type="project" value="UniProtKB-KW"/>
</dbReference>
<accession>A0A1F6MBL0</accession>
<evidence type="ECO:0000256" key="10">
    <source>
        <dbReference type="ARBA" id="ARBA00032441"/>
    </source>
</evidence>
<dbReference type="InterPro" id="IPR027417">
    <property type="entry name" value="P-loop_NTPase"/>
</dbReference>
<comment type="similarity">
    <text evidence="2">Belongs to the TsaE family.</text>
</comment>
<evidence type="ECO:0000256" key="2">
    <source>
        <dbReference type="ARBA" id="ARBA00007599"/>
    </source>
</evidence>
<reference evidence="11 12" key="1">
    <citation type="journal article" date="2016" name="Nat. Commun.">
        <title>Thousands of microbial genomes shed light on interconnected biogeochemical processes in an aquifer system.</title>
        <authorList>
            <person name="Anantharaman K."/>
            <person name="Brown C.T."/>
            <person name="Hug L.A."/>
            <person name="Sharon I."/>
            <person name="Castelle C.J."/>
            <person name="Probst A.J."/>
            <person name="Thomas B.C."/>
            <person name="Singh A."/>
            <person name="Wilkins M.J."/>
            <person name="Karaoz U."/>
            <person name="Brodie E.L."/>
            <person name="Williams K.H."/>
            <person name="Hubbard S.S."/>
            <person name="Banfield J.F."/>
        </authorList>
    </citation>
    <scope>NUCLEOTIDE SEQUENCE [LARGE SCALE GENOMIC DNA]</scope>
</reference>
<evidence type="ECO:0000313" key="11">
    <source>
        <dbReference type="EMBL" id="OGH69004.1"/>
    </source>
</evidence>
<dbReference type="GO" id="GO:0005737">
    <property type="term" value="C:cytoplasm"/>
    <property type="evidence" value="ECO:0007669"/>
    <property type="project" value="UniProtKB-SubCell"/>
</dbReference>
<dbReference type="GO" id="GO:0016740">
    <property type="term" value="F:transferase activity"/>
    <property type="evidence" value="ECO:0007669"/>
    <property type="project" value="UniProtKB-KW"/>
</dbReference>
<dbReference type="GO" id="GO:0005524">
    <property type="term" value="F:ATP binding"/>
    <property type="evidence" value="ECO:0007669"/>
    <property type="project" value="UniProtKB-KW"/>
</dbReference>
<keyword evidence="5" id="KW-0819">tRNA processing</keyword>
<evidence type="ECO:0000256" key="8">
    <source>
        <dbReference type="ARBA" id="ARBA00022840"/>
    </source>
</evidence>
<keyword evidence="6" id="KW-0479">Metal-binding</keyword>
<evidence type="ECO:0000256" key="9">
    <source>
        <dbReference type="ARBA" id="ARBA00022842"/>
    </source>
</evidence>
<dbReference type="PANTHER" id="PTHR33540:SF2">
    <property type="entry name" value="TRNA THREONYLCARBAMOYLADENOSINE BIOSYNTHESIS PROTEIN TSAE"/>
    <property type="match status" value="1"/>
</dbReference>
<evidence type="ECO:0000313" key="12">
    <source>
        <dbReference type="Proteomes" id="UP000176413"/>
    </source>
</evidence>
<evidence type="ECO:0000256" key="3">
    <source>
        <dbReference type="ARBA" id="ARBA00019010"/>
    </source>
</evidence>
<keyword evidence="11" id="KW-0808">Transferase</keyword>
<dbReference type="Proteomes" id="UP000176413">
    <property type="component" value="Unassembled WGS sequence"/>
</dbReference>
<dbReference type="AlphaFoldDB" id="A0A1F6MBL0"/>
<dbReference type="GO" id="GO:0002949">
    <property type="term" value="P:tRNA threonylcarbamoyladenosine modification"/>
    <property type="evidence" value="ECO:0007669"/>
    <property type="project" value="InterPro"/>
</dbReference>
<sequence>MKKTTRSSEETKQLGRSLAAKLESGTIVCLHGDLGAGKTTFVKGLAEGLGVKEEITSPTFTLMNVHPIPHHTAIKTLVHIDTYRLKDEHALVTIGVEDYLGQPGIVTIIEWPEKILGLLQNKKITNVTIGHVDDTGRTISID</sequence>
<gene>
    <name evidence="11" type="ORF">A3D53_02200</name>
</gene>
<dbReference type="SUPFAM" id="SSF52540">
    <property type="entry name" value="P-loop containing nucleoside triphosphate hydrolases"/>
    <property type="match status" value="1"/>
</dbReference>
<protein>
    <recommendedName>
        <fullName evidence="3">tRNA threonylcarbamoyladenosine biosynthesis protein TsaE</fullName>
    </recommendedName>
    <alternativeName>
        <fullName evidence="10">t(6)A37 threonylcarbamoyladenosine biosynthesis protein TsaE</fullName>
    </alternativeName>
</protein>
<keyword evidence="7" id="KW-0547">Nucleotide-binding</keyword>
<keyword evidence="9" id="KW-0460">Magnesium</keyword>
<evidence type="ECO:0000256" key="7">
    <source>
        <dbReference type="ARBA" id="ARBA00022741"/>
    </source>
</evidence>
<keyword evidence="4" id="KW-0963">Cytoplasm</keyword>
<dbReference type="PANTHER" id="PTHR33540">
    <property type="entry name" value="TRNA THREONYLCARBAMOYLADENOSINE BIOSYNTHESIS PROTEIN TSAE"/>
    <property type="match status" value="1"/>
</dbReference>
<dbReference type="InterPro" id="IPR003442">
    <property type="entry name" value="T6A_TsaE"/>
</dbReference>
<proteinExistence type="inferred from homology"/>
<name>A0A1F6MBL0_9BACT</name>
<comment type="subcellular location">
    <subcellularLocation>
        <location evidence="1">Cytoplasm</location>
    </subcellularLocation>
</comment>
<evidence type="ECO:0000256" key="5">
    <source>
        <dbReference type="ARBA" id="ARBA00022694"/>
    </source>
</evidence>
<evidence type="ECO:0000256" key="6">
    <source>
        <dbReference type="ARBA" id="ARBA00022723"/>
    </source>
</evidence>
<dbReference type="Pfam" id="PF02367">
    <property type="entry name" value="TsaE"/>
    <property type="match status" value="1"/>
</dbReference>
<keyword evidence="8" id="KW-0067">ATP-binding</keyword>
<evidence type="ECO:0000256" key="4">
    <source>
        <dbReference type="ARBA" id="ARBA00022490"/>
    </source>
</evidence>
<comment type="caution">
    <text evidence="11">The sequence shown here is derived from an EMBL/GenBank/DDBJ whole genome shotgun (WGS) entry which is preliminary data.</text>
</comment>
<dbReference type="Gene3D" id="3.40.50.300">
    <property type="entry name" value="P-loop containing nucleotide triphosphate hydrolases"/>
    <property type="match status" value="1"/>
</dbReference>
<dbReference type="EMBL" id="MFQA01000021">
    <property type="protein sequence ID" value="OGH69004.1"/>
    <property type="molecule type" value="Genomic_DNA"/>
</dbReference>
<evidence type="ECO:0000256" key="1">
    <source>
        <dbReference type="ARBA" id="ARBA00004496"/>
    </source>
</evidence>
<dbReference type="NCBIfam" id="TIGR00150">
    <property type="entry name" value="T6A_YjeE"/>
    <property type="match status" value="1"/>
</dbReference>